<dbReference type="Proteomes" id="UP001500707">
    <property type="component" value="Unassembled WGS sequence"/>
</dbReference>
<evidence type="ECO:0000313" key="1">
    <source>
        <dbReference type="EMBL" id="GAA3588240.1"/>
    </source>
</evidence>
<evidence type="ECO:0000313" key="2">
    <source>
        <dbReference type="Proteomes" id="UP001500707"/>
    </source>
</evidence>
<dbReference type="RefSeq" id="WP_346186058.1">
    <property type="nucleotide sequence ID" value="NZ_BAABCE010000024.1"/>
</dbReference>
<gene>
    <name evidence="1" type="ORF">GCM10022295_82270</name>
</gene>
<sequence length="54" mass="6079">MRSFARQWVMTMAMRVVMISGRITESGRYKQLLAQGGLFAHLHQLQDGRQAGSA</sequence>
<organism evidence="1 2">
    <name type="scientific">Streptomyces osmaniensis</name>
    <dbReference type="NCBI Taxonomy" id="593134"/>
    <lineage>
        <taxon>Bacteria</taxon>
        <taxon>Bacillati</taxon>
        <taxon>Actinomycetota</taxon>
        <taxon>Actinomycetes</taxon>
        <taxon>Kitasatosporales</taxon>
        <taxon>Streptomycetaceae</taxon>
        <taxon>Streptomyces</taxon>
    </lineage>
</organism>
<reference evidence="2" key="1">
    <citation type="journal article" date="2019" name="Int. J. Syst. Evol. Microbiol.">
        <title>The Global Catalogue of Microorganisms (GCM) 10K type strain sequencing project: providing services to taxonomists for standard genome sequencing and annotation.</title>
        <authorList>
            <consortium name="The Broad Institute Genomics Platform"/>
            <consortium name="The Broad Institute Genome Sequencing Center for Infectious Disease"/>
            <person name="Wu L."/>
            <person name="Ma J."/>
        </authorList>
    </citation>
    <scope>NUCLEOTIDE SEQUENCE [LARGE SCALE GENOMIC DNA]</scope>
    <source>
        <strain evidence="2">JCM 17656</strain>
    </source>
</reference>
<accession>A0ABP6YS09</accession>
<proteinExistence type="predicted"/>
<keyword evidence="2" id="KW-1185">Reference proteome</keyword>
<name>A0ABP6YS09_9ACTN</name>
<dbReference type="EMBL" id="BAABCE010000024">
    <property type="protein sequence ID" value="GAA3588240.1"/>
    <property type="molecule type" value="Genomic_DNA"/>
</dbReference>
<protein>
    <submittedName>
        <fullName evidence="1">Uncharacterized protein</fullName>
    </submittedName>
</protein>
<comment type="caution">
    <text evidence="1">The sequence shown here is derived from an EMBL/GenBank/DDBJ whole genome shotgun (WGS) entry which is preliminary data.</text>
</comment>